<dbReference type="Gene3D" id="1.10.10.60">
    <property type="entry name" value="Homeodomain-like"/>
    <property type="match status" value="2"/>
</dbReference>
<organism evidence="5 6">
    <name type="scientific">Bradyrhizobium diazoefficiens (strain JCM 10833 / BCRC 13528 / IAM 13628 / NBRC 14792 / USDA 110)</name>
    <dbReference type="NCBI Taxonomy" id="224911"/>
    <lineage>
        <taxon>Bacteria</taxon>
        <taxon>Pseudomonadati</taxon>
        <taxon>Pseudomonadota</taxon>
        <taxon>Alphaproteobacteria</taxon>
        <taxon>Hyphomicrobiales</taxon>
        <taxon>Nitrobacteraceae</taxon>
        <taxon>Bradyrhizobium</taxon>
    </lineage>
</organism>
<evidence type="ECO:0000256" key="3">
    <source>
        <dbReference type="ARBA" id="ARBA00023163"/>
    </source>
</evidence>
<dbReference type="PROSITE" id="PS00041">
    <property type="entry name" value="HTH_ARAC_FAMILY_1"/>
    <property type="match status" value="1"/>
</dbReference>
<evidence type="ECO:0000256" key="1">
    <source>
        <dbReference type="ARBA" id="ARBA00023015"/>
    </source>
</evidence>
<evidence type="ECO:0000313" key="5">
    <source>
        <dbReference type="EMBL" id="BAC45527.1"/>
    </source>
</evidence>
<name>Q89XP6_BRADU</name>
<dbReference type="Pfam" id="PF12833">
    <property type="entry name" value="HTH_18"/>
    <property type="match status" value="1"/>
</dbReference>
<reference evidence="6" key="1">
    <citation type="journal article" date="2002" name="DNA Res.">
        <title>Complete genomic sequence of nitrogen-fixing symbiotic bacterium Bradyrhizobium japonicum USDA110.</title>
        <authorList>
            <person name="Kaneko T."/>
            <person name="Nakamura Y."/>
            <person name="Sato S."/>
            <person name="Minamisawa K."/>
            <person name="Uchiumi T."/>
            <person name="Sasamoto S."/>
            <person name="Watanabe A."/>
            <person name="Idesawa K."/>
            <person name="Iriguchi M."/>
            <person name="Kawashima K."/>
            <person name="Kohara M."/>
            <person name="Matsumoto M."/>
            <person name="Shimpo S."/>
            <person name="Tsuruoka H."/>
            <person name="Wada T."/>
            <person name="Yamada M."/>
            <person name="Tabata S."/>
        </authorList>
    </citation>
    <scope>NUCLEOTIDE SEQUENCE [LARGE SCALE GENOMIC DNA]</scope>
    <source>
        <strain evidence="6">JCM 10833 / BCRC 13528 / IAM 13628 / NBRC 14792 / USDA 110</strain>
    </source>
</reference>
<keyword evidence="2" id="KW-0238">DNA-binding</keyword>
<dbReference type="PROSITE" id="PS01124">
    <property type="entry name" value="HTH_ARAC_FAMILY_2"/>
    <property type="match status" value="1"/>
</dbReference>
<dbReference type="FunCoup" id="Q89XP6">
    <property type="interactions" value="43"/>
</dbReference>
<proteinExistence type="predicted"/>
<dbReference type="InterPro" id="IPR018062">
    <property type="entry name" value="HTH_AraC-typ_CS"/>
</dbReference>
<sequence>MDQLHSAAVTTAAESRTRGRTMLTDIQAAGARSTYQPSRHKPASPQETRAFPLERRWRQPAATPDDITISRWTCTQTGIRHEEATTPADRYFFAIALKTSRAKLTRGRHTIFDGIMPAGTLYIGAPLQQLSAQFSAPCDFLHFHVSASTYFPFLRPGAGTASAEGLNDLVLLRDPFAEQLAKALTERGHSADREFARCIGQTLAMHLARRELPHSKVNALPKWRLRRVEEYVGTHFDHCISLSELAKVAGLSRMHFAAQFRAATGYRPREYLLHQRIERAKSLLSNSETALAEVALTVGFCTQAHFSTVFKRITGDTPARWRCASRNASASSRLSGGDPASTYKAVSHVLPADFS</sequence>
<dbReference type="GO" id="GO:0006355">
    <property type="term" value="P:regulation of DNA-templated transcription"/>
    <property type="evidence" value="ECO:0000318"/>
    <property type="project" value="GO_Central"/>
</dbReference>
<feature type="domain" description="HTH araC/xylS-type" evidence="4">
    <location>
        <begin position="226"/>
        <end position="324"/>
    </location>
</feature>
<dbReference type="EMBL" id="BA000040">
    <property type="protein sequence ID" value="BAC45527.1"/>
    <property type="molecule type" value="Genomic_DNA"/>
</dbReference>
<dbReference type="SMART" id="SM00342">
    <property type="entry name" value="HTH_ARAC"/>
    <property type="match status" value="1"/>
</dbReference>
<dbReference type="STRING" id="224911.AAV28_40555"/>
<dbReference type="PhylomeDB" id="Q89XP6"/>
<evidence type="ECO:0000313" key="6">
    <source>
        <dbReference type="Proteomes" id="UP000002526"/>
    </source>
</evidence>
<dbReference type="Proteomes" id="UP000002526">
    <property type="component" value="Chromosome"/>
</dbReference>
<dbReference type="HOGENOM" id="CLU_000445_88_4_5"/>
<dbReference type="OrthoDB" id="8334882at2"/>
<gene>
    <name evidence="5" type="ordered locus">blr0262</name>
</gene>
<accession>Q89XP6</accession>
<dbReference type="GO" id="GO:0000987">
    <property type="term" value="F:cis-regulatory region sequence-specific DNA binding"/>
    <property type="evidence" value="ECO:0000318"/>
    <property type="project" value="GO_Central"/>
</dbReference>
<dbReference type="EnsemblBacteria" id="BAC45527">
    <property type="protein sequence ID" value="BAC45527"/>
    <property type="gene ID" value="BAC45527"/>
</dbReference>
<dbReference type="PANTHER" id="PTHR46796">
    <property type="entry name" value="HTH-TYPE TRANSCRIPTIONAL ACTIVATOR RHAS-RELATED"/>
    <property type="match status" value="1"/>
</dbReference>
<keyword evidence="1" id="KW-0805">Transcription regulation</keyword>
<dbReference type="InterPro" id="IPR009057">
    <property type="entry name" value="Homeodomain-like_sf"/>
</dbReference>
<dbReference type="InterPro" id="IPR018060">
    <property type="entry name" value="HTH_AraC"/>
</dbReference>
<dbReference type="PATRIC" id="fig|224911.5.peg.258"/>
<evidence type="ECO:0000256" key="2">
    <source>
        <dbReference type="ARBA" id="ARBA00023125"/>
    </source>
</evidence>
<keyword evidence="6" id="KW-1185">Reference proteome</keyword>
<dbReference type="eggNOG" id="COG2207">
    <property type="taxonomic scope" value="Bacteria"/>
</dbReference>
<dbReference type="PANTHER" id="PTHR46796:SF14">
    <property type="entry name" value="TRANSCRIPTIONAL REGULATORY PROTEIN"/>
    <property type="match status" value="1"/>
</dbReference>
<dbReference type="KEGG" id="bja:blr0262"/>
<dbReference type="InterPro" id="IPR050204">
    <property type="entry name" value="AraC_XylS_family_regulators"/>
</dbReference>
<keyword evidence="3" id="KW-0804">Transcription</keyword>
<dbReference type="PRINTS" id="PR00032">
    <property type="entry name" value="HTHARAC"/>
</dbReference>
<dbReference type="InParanoid" id="Q89XP6"/>
<dbReference type="GO" id="GO:0003700">
    <property type="term" value="F:DNA-binding transcription factor activity"/>
    <property type="evidence" value="ECO:0000318"/>
    <property type="project" value="GO_Central"/>
</dbReference>
<protein>
    <submittedName>
        <fullName evidence="5">Transcriptional regulatory protein</fullName>
    </submittedName>
</protein>
<dbReference type="AlphaFoldDB" id="Q89XP6"/>
<dbReference type="InterPro" id="IPR020449">
    <property type="entry name" value="Tscrpt_reg_AraC-type_HTH"/>
</dbReference>
<evidence type="ECO:0000259" key="4">
    <source>
        <dbReference type="PROSITE" id="PS01124"/>
    </source>
</evidence>
<dbReference type="SUPFAM" id="SSF46689">
    <property type="entry name" value="Homeodomain-like"/>
    <property type="match status" value="2"/>
</dbReference>